<dbReference type="Pfam" id="PF03703">
    <property type="entry name" value="bPH_2"/>
    <property type="match status" value="2"/>
</dbReference>
<dbReference type="PIRSF" id="PIRSF026631">
    <property type="entry name" value="UCP026631"/>
    <property type="match status" value="1"/>
</dbReference>
<dbReference type="PANTHER" id="PTHR34473:SF2">
    <property type="entry name" value="UPF0699 TRANSMEMBRANE PROTEIN YDBT"/>
    <property type="match status" value="1"/>
</dbReference>
<sequence>MTPGPDEPPWRRLDKRMLAVTPLSGAVRLLPVAVVLLLTGQGDAVGRLWVPLGIALALVLGGLVRWRTTRYRLTPDRVELHTGWLRRQRRSVPRDRIRTVDLTAKLVHRVFGLSVVHVSAASGSSSESGGLALDAVSKAEADRLRHELLDRSAAVAPPADEGASAGESMSQLASAPSTGGPARPAERQRGRVDELARLRWSWLRFAPLTFSSVAGVGAVFAAVYNLFDDLGVDPRDVPAVDEAAHRLTAAPIWVGVGVVGALLLVVAVVGALLLFAERWYAYRLTREFTTDGSALRVRRGLLTRRSLSVSEQRLRGAEIVEPLLLRAGRGAQTRALATGLSRDPQGSALQPPAPRREAHRVAAVALREHPELATLAPLLRHPRAALQRRLTRALLPASALVVIAFVVGEVVSVAWLGPVSLVLLPVALLLALDRYRNLGHQLTARYLVTRHGSVRRRTVALQRTGVIGWTFRQSVFQRRAGLVDVEAVTAAGAGGYPVLDVAARDGVLLADATTPDLLTRFTTS</sequence>
<dbReference type="RefSeq" id="WP_147258047.1">
    <property type="nucleotide sequence ID" value="NZ_VIWU01000001.1"/>
</dbReference>
<dbReference type="InterPro" id="IPR014529">
    <property type="entry name" value="UCP026631"/>
</dbReference>
<evidence type="ECO:0000256" key="2">
    <source>
        <dbReference type="SAM" id="Phobius"/>
    </source>
</evidence>
<dbReference type="OrthoDB" id="4121259at2"/>
<dbReference type="AlphaFoldDB" id="A0A561SWD0"/>
<dbReference type="Proteomes" id="UP000321261">
    <property type="component" value="Unassembled WGS sequence"/>
</dbReference>
<gene>
    <name evidence="4" type="ORF">FHX44_115086</name>
</gene>
<accession>A0A561SWD0</accession>
<evidence type="ECO:0000313" key="5">
    <source>
        <dbReference type="Proteomes" id="UP000321261"/>
    </source>
</evidence>
<proteinExistence type="predicted"/>
<feature type="transmembrane region" description="Helical" evidence="2">
    <location>
        <begin position="205"/>
        <end position="227"/>
    </location>
</feature>
<feature type="domain" description="YdbS-like PH" evidence="3">
    <location>
        <begin position="435"/>
        <end position="501"/>
    </location>
</feature>
<name>A0A561SWD0_9PSEU</name>
<protein>
    <submittedName>
        <fullName evidence="4">Putative membrane protein</fullName>
    </submittedName>
</protein>
<feature type="transmembrane region" description="Helical" evidence="2">
    <location>
        <begin position="17"/>
        <end position="38"/>
    </location>
</feature>
<evidence type="ECO:0000259" key="3">
    <source>
        <dbReference type="Pfam" id="PF03703"/>
    </source>
</evidence>
<feature type="domain" description="YdbS-like PH" evidence="3">
    <location>
        <begin position="66"/>
        <end position="147"/>
    </location>
</feature>
<keyword evidence="2" id="KW-1133">Transmembrane helix</keyword>
<comment type="caution">
    <text evidence="4">The sequence shown here is derived from an EMBL/GenBank/DDBJ whole genome shotgun (WGS) entry which is preliminary data.</text>
</comment>
<dbReference type="InterPro" id="IPR005182">
    <property type="entry name" value="YdbS-like_PH"/>
</dbReference>
<dbReference type="EMBL" id="VIWU01000001">
    <property type="protein sequence ID" value="TWF79158.1"/>
    <property type="molecule type" value="Genomic_DNA"/>
</dbReference>
<keyword evidence="2" id="KW-0812">Transmembrane</keyword>
<evidence type="ECO:0000313" key="4">
    <source>
        <dbReference type="EMBL" id="TWF79158.1"/>
    </source>
</evidence>
<keyword evidence="2" id="KW-0472">Membrane</keyword>
<dbReference type="PANTHER" id="PTHR34473">
    <property type="entry name" value="UPF0699 TRANSMEMBRANE PROTEIN YDBS"/>
    <property type="match status" value="1"/>
</dbReference>
<feature type="transmembrane region" description="Helical" evidence="2">
    <location>
        <begin position="413"/>
        <end position="432"/>
    </location>
</feature>
<feature type="compositionally biased region" description="Polar residues" evidence="1">
    <location>
        <begin position="167"/>
        <end position="177"/>
    </location>
</feature>
<keyword evidence="5" id="KW-1185">Reference proteome</keyword>
<feature type="transmembrane region" description="Helical" evidence="2">
    <location>
        <begin position="252"/>
        <end position="276"/>
    </location>
</feature>
<feature type="transmembrane region" description="Helical" evidence="2">
    <location>
        <begin position="44"/>
        <end position="64"/>
    </location>
</feature>
<feature type="region of interest" description="Disordered" evidence="1">
    <location>
        <begin position="155"/>
        <end position="189"/>
    </location>
</feature>
<organism evidence="4 5">
    <name type="scientific">Pseudonocardia hierapolitana</name>
    <dbReference type="NCBI Taxonomy" id="1128676"/>
    <lineage>
        <taxon>Bacteria</taxon>
        <taxon>Bacillati</taxon>
        <taxon>Actinomycetota</taxon>
        <taxon>Actinomycetes</taxon>
        <taxon>Pseudonocardiales</taxon>
        <taxon>Pseudonocardiaceae</taxon>
        <taxon>Pseudonocardia</taxon>
    </lineage>
</organism>
<reference evidence="4 5" key="1">
    <citation type="submission" date="2019-06" db="EMBL/GenBank/DDBJ databases">
        <title>Sequencing the genomes of 1000 actinobacteria strains.</title>
        <authorList>
            <person name="Klenk H.-P."/>
        </authorList>
    </citation>
    <scope>NUCLEOTIDE SEQUENCE [LARGE SCALE GENOMIC DNA]</scope>
    <source>
        <strain evidence="4 5">DSM 45671</strain>
    </source>
</reference>
<feature type="transmembrane region" description="Helical" evidence="2">
    <location>
        <begin position="390"/>
        <end position="407"/>
    </location>
</feature>
<evidence type="ECO:0000256" key="1">
    <source>
        <dbReference type="SAM" id="MobiDB-lite"/>
    </source>
</evidence>